<protein>
    <submittedName>
        <fullName evidence="1">Uncharacterized protein</fullName>
    </submittedName>
</protein>
<dbReference type="Proteomes" id="UP000011885">
    <property type="component" value="Unassembled WGS sequence"/>
</dbReference>
<gene>
    <name evidence="1" type="ORF">RSSM_01127</name>
</gene>
<proteinExistence type="predicted"/>
<name>M5U7K1_9BACT</name>
<evidence type="ECO:0000313" key="1">
    <source>
        <dbReference type="EMBL" id="EMI57420.1"/>
    </source>
</evidence>
<reference evidence="1 2" key="1">
    <citation type="journal article" date="2013" name="Mar. Genomics">
        <title>Expression of sulfatases in Rhodopirellula baltica and the diversity of sulfatases in the genus Rhodopirellula.</title>
        <authorList>
            <person name="Wegner C.E."/>
            <person name="Richter-Heitmann T."/>
            <person name="Klindworth A."/>
            <person name="Klockow C."/>
            <person name="Richter M."/>
            <person name="Achstetter T."/>
            <person name="Glockner F.O."/>
            <person name="Harder J."/>
        </authorList>
    </citation>
    <scope>NUCLEOTIDE SEQUENCE [LARGE SCALE GENOMIC DNA]</scope>
    <source>
        <strain evidence="1 2">SM41</strain>
    </source>
</reference>
<sequence length="40" mass="4106">MQGSAGSDAGNSGDIGNLIFNSALVDVRWQLSHTAILAFA</sequence>
<keyword evidence="2" id="KW-1185">Reference proteome</keyword>
<organism evidence="1 2">
    <name type="scientific">Rhodopirellula sallentina SM41</name>
    <dbReference type="NCBI Taxonomy" id="1263870"/>
    <lineage>
        <taxon>Bacteria</taxon>
        <taxon>Pseudomonadati</taxon>
        <taxon>Planctomycetota</taxon>
        <taxon>Planctomycetia</taxon>
        <taxon>Pirellulales</taxon>
        <taxon>Pirellulaceae</taxon>
        <taxon>Rhodopirellula</taxon>
    </lineage>
</organism>
<comment type="caution">
    <text evidence="1">The sequence shown here is derived from an EMBL/GenBank/DDBJ whole genome shotgun (WGS) entry which is preliminary data.</text>
</comment>
<dbReference type="AlphaFoldDB" id="M5U7K1"/>
<evidence type="ECO:0000313" key="2">
    <source>
        <dbReference type="Proteomes" id="UP000011885"/>
    </source>
</evidence>
<accession>M5U7K1</accession>
<dbReference type="EMBL" id="ANOH01000094">
    <property type="protein sequence ID" value="EMI57420.1"/>
    <property type="molecule type" value="Genomic_DNA"/>
</dbReference>